<dbReference type="InterPro" id="IPR003593">
    <property type="entry name" value="AAA+_ATPase"/>
</dbReference>
<name>A0A4R3K929_9FIRM</name>
<dbReference type="InterPro" id="IPR045735">
    <property type="entry name" value="Spore_III_AA_AAA+_ATPase"/>
</dbReference>
<dbReference type="AlphaFoldDB" id="A0A4R3K929"/>
<dbReference type="InterPro" id="IPR014217">
    <property type="entry name" value="Spore_III_AA"/>
</dbReference>
<dbReference type="EMBL" id="SLZZ01000009">
    <property type="protein sequence ID" value="TCS79161.1"/>
    <property type="molecule type" value="Genomic_DNA"/>
</dbReference>
<dbReference type="Proteomes" id="UP000295726">
    <property type="component" value="Unassembled WGS sequence"/>
</dbReference>
<proteinExistence type="predicted"/>
<dbReference type="GO" id="GO:0005524">
    <property type="term" value="F:ATP binding"/>
    <property type="evidence" value="ECO:0007669"/>
    <property type="project" value="UniProtKB-KW"/>
</dbReference>
<reference evidence="4 5" key="1">
    <citation type="submission" date="2019-03" db="EMBL/GenBank/DDBJ databases">
        <title>Genomic Encyclopedia of Type Strains, Phase IV (KMG-IV): sequencing the most valuable type-strain genomes for metagenomic binning, comparative biology and taxonomic classification.</title>
        <authorList>
            <person name="Goeker M."/>
        </authorList>
    </citation>
    <scope>NUCLEOTIDE SEQUENCE [LARGE SCALE GENOMIC DNA]</scope>
    <source>
        <strain evidence="4 5">DSM 29489</strain>
    </source>
</reference>
<feature type="domain" description="AAA+ ATPase" evidence="3">
    <location>
        <begin position="147"/>
        <end position="294"/>
    </location>
</feature>
<organism evidence="4 5">
    <name type="scientific">Muricomes intestini</name>
    <dbReference type="NCBI Taxonomy" id="1796634"/>
    <lineage>
        <taxon>Bacteria</taxon>
        <taxon>Bacillati</taxon>
        <taxon>Bacillota</taxon>
        <taxon>Clostridia</taxon>
        <taxon>Lachnospirales</taxon>
        <taxon>Lachnospiraceae</taxon>
        <taxon>Muricomes</taxon>
    </lineage>
</organism>
<sequence length="314" mass="35337">MSGENREHQVLQVLAKSIRTVVEAQRLDFKKLQEVRMRVGKPLGIIYDNEEWLLPSGQAQAHLVTKDEIRETMEYVSHYSLYAYEQEMRQGFITIEGGHRVGVMGKAILEGDKVKNLQYISSVNIRMAHEVLGCADKVLPFLTKNRQICHTLVISPPRCGKTTLIRDLIRQISDGNTYIKGCTVGVVDERSEIGGCYLGIAQNQLGMRTDILDGCPKAEGMIMLIRSMAPQVIAVDEIGAPEDIHAIEYAMQCGCKMIASVHGMSMDEAKDKPVLGKLIKERRFERYIILGNEKKPGEIREVYDERGSLLCRDL</sequence>
<evidence type="ECO:0000313" key="5">
    <source>
        <dbReference type="Proteomes" id="UP000295726"/>
    </source>
</evidence>
<evidence type="ECO:0000256" key="1">
    <source>
        <dbReference type="ARBA" id="ARBA00022741"/>
    </source>
</evidence>
<dbReference type="NCBIfam" id="TIGR02858">
    <property type="entry name" value="spore_III_AA"/>
    <property type="match status" value="1"/>
</dbReference>
<evidence type="ECO:0000256" key="2">
    <source>
        <dbReference type="ARBA" id="ARBA00022840"/>
    </source>
</evidence>
<evidence type="ECO:0000313" key="4">
    <source>
        <dbReference type="EMBL" id="TCS79161.1"/>
    </source>
</evidence>
<accession>A0A4R3K929</accession>
<comment type="caution">
    <text evidence="4">The sequence shown here is derived from an EMBL/GenBank/DDBJ whole genome shotgun (WGS) entry which is preliminary data.</text>
</comment>
<keyword evidence="5" id="KW-1185">Reference proteome</keyword>
<dbReference type="Pfam" id="PF19568">
    <property type="entry name" value="Spore_III_AA"/>
    <property type="match status" value="1"/>
</dbReference>
<dbReference type="SUPFAM" id="SSF52540">
    <property type="entry name" value="P-loop containing nucleoside triphosphate hydrolases"/>
    <property type="match status" value="1"/>
</dbReference>
<dbReference type="InterPro" id="IPR027417">
    <property type="entry name" value="P-loop_NTPase"/>
</dbReference>
<dbReference type="PANTHER" id="PTHR20953:SF3">
    <property type="entry name" value="P-LOOP CONTAINING NUCLEOSIDE TRIPHOSPHATE HYDROLASES SUPERFAMILY PROTEIN"/>
    <property type="match status" value="1"/>
</dbReference>
<dbReference type="PANTHER" id="PTHR20953">
    <property type="entry name" value="KINASE-RELATED"/>
    <property type="match status" value="1"/>
</dbReference>
<protein>
    <submittedName>
        <fullName evidence="4">Stage III sporulation protein AA</fullName>
    </submittedName>
</protein>
<dbReference type="Gene3D" id="3.40.50.300">
    <property type="entry name" value="P-loop containing nucleotide triphosphate hydrolases"/>
    <property type="match status" value="1"/>
</dbReference>
<dbReference type="RefSeq" id="WP_132380797.1">
    <property type="nucleotide sequence ID" value="NZ_DAIPCY010000003.1"/>
</dbReference>
<evidence type="ECO:0000259" key="3">
    <source>
        <dbReference type="SMART" id="SM00382"/>
    </source>
</evidence>
<dbReference type="SMART" id="SM00382">
    <property type="entry name" value="AAA"/>
    <property type="match status" value="1"/>
</dbReference>
<dbReference type="OrthoDB" id="9768243at2"/>
<gene>
    <name evidence="4" type="ORF">EDD59_10994</name>
</gene>
<keyword evidence="1" id="KW-0547">Nucleotide-binding</keyword>
<keyword evidence="2" id="KW-0067">ATP-binding</keyword>